<dbReference type="Gene3D" id="3.30.70.370">
    <property type="match status" value="1"/>
</dbReference>
<reference evidence="2" key="1">
    <citation type="journal article" date="2015" name="Nature">
        <title>Complex archaea that bridge the gap between prokaryotes and eukaryotes.</title>
        <authorList>
            <person name="Spang A."/>
            <person name="Saw J.H."/>
            <person name="Jorgensen S.L."/>
            <person name="Zaremba-Niedzwiedzka K."/>
            <person name="Martijn J."/>
            <person name="Lind A.E."/>
            <person name="van Eijk R."/>
            <person name="Schleper C."/>
            <person name="Guy L."/>
            <person name="Ettema T.J."/>
        </authorList>
    </citation>
    <scope>NUCLEOTIDE SEQUENCE</scope>
</reference>
<comment type="caution">
    <text evidence="2">The sequence shown here is derived from an EMBL/GenBank/DDBJ whole genome shotgun (WGS) entry which is preliminary data.</text>
</comment>
<dbReference type="AlphaFoldDB" id="A0A0F9NNS0"/>
<dbReference type="GO" id="GO:0006260">
    <property type="term" value="P:DNA replication"/>
    <property type="evidence" value="ECO:0007669"/>
    <property type="project" value="InterPro"/>
</dbReference>
<organism evidence="2">
    <name type="scientific">marine sediment metagenome</name>
    <dbReference type="NCBI Taxonomy" id="412755"/>
    <lineage>
        <taxon>unclassified sequences</taxon>
        <taxon>metagenomes</taxon>
        <taxon>ecological metagenomes</taxon>
    </lineage>
</organism>
<dbReference type="InterPro" id="IPR043502">
    <property type="entry name" value="DNA/RNA_pol_sf"/>
</dbReference>
<dbReference type="Pfam" id="PF00476">
    <property type="entry name" value="DNA_pol_A"/>
    <property type="match status" value="1"/>
</dbReference>
<sequence>EVTKWEREAKGKRARHAGNYGLEEFRLSQMAQIAIKEARLILDRFHQANPNIQKVFHRTVQELLKNKRVLSNPFGRRRDFFQRITKKAFKIGYSWYPQSTCTDLTKFAMLAIRNQIVDKQSFMWLGEFHDGMWWQSKDSEFEQHSLVVKSRMEQSCSFKEGSFPLDYQVLPIDISKSKESWGNMEEI</sequence>
<name>A0A0F9NNS0_9ZZZZ</name>
<dbReference type="GO" id="GO:0003887">
    <property type="term" value="F:DNA-directed DNA polymerase activity"/>
    <property type="evidence" value="ECO:0007669"/>
    <property type="project" value="InterPro"/>
</dbReference>
<gene>
    <name evidence="2" type="ORF">LCGC14_1238280</name>
</gene>
<dbReference type="InterPro" id="IPR001098">
    <property type="entry name" value="DNA-dir_DNA_pol_A_palm_dom"/>
</dbReference>
<accession>A0A0F9NNS0</accession>
<evidence type="ECO:0000313" key="2">
    <source>
        <dbReference type="EMBL" id="KKM90465.1"/>
    </source>
</evidence>
<dbReference type="SUPFAM" id="SSF56672">
    <property type="entry name" value="DNA/RNA polymerases"/>
    <property type="match status" value="1"/>
</dbReference>
<protein>
    <recommendedName>
        <fullName evidence="1">DNA-directed DNA polymerase family A palm domain-containing protein</fullName>
    </recommendedName>
</protein>
<dbReference type="EMBL" id="LAZR01006668">
    <property type="protein sequence ID" value="KKM90465.1"/>
    <property type="molecule type" value="Genomic_DNA"/>
</dbReference>
<feature type="domain" description="DNA-directed DNA polymerase family A palm" evidence="1">
    <location>
        <begin position="2"/>
        <end position="158"/>
    </location>
</feature>
<dbReference type="GO" id="GO:0003677">
    <property type="term" value="F:DNA binding"/>
    <property type="evidence" value="ECO:0007669"/>
    <property type="project" value="InterPro"/>
</dbReference>
<proteinExistence type="predicted"/>
<feature type="non-terminal residue" evidence="2">
    <location>
        <position position="1"/>
    </location>
</feature>
<dbReference type="Gene3D" id="1.10.150.20">
    <property type="entry name" value="5' to 3' exonuclease, C-terminal subdomain"/>
    <property type="match status" value="1"/>
</dbReference>
<evidence type="ECO:0000259" key="1">
    <source>
        <dbReference type="Pfam" id="PF00476"/>
    </source>
</evidence>